<dbReference type="Pfam" id="PF00999">
    <property type="entry name" value="Na_H_Exchanger"/>
    <property type="match status" value="1"/>
</dbReference>
<evidence type="ECO:0000256" key="3">
    <source>
        <dbReference type="ARBA" id="ARBA00022475"/>
    </source>
</evidence>
<organism evidence="12 13">
    <name type="scientific">Saccharopolyspora montiporae</name>
    <dbReference type="NCBI Taxonomy" id="2781240"/>
    <lineage>
        <taxon>Bacteria</taxon>
        <taxon>Bacillati</taxon>
        <taxon>Actinomycetota</taxon>
        <taxon>Actinomycetes</taxon>
        <taxon>Pseudonocardiales</taxon>
        <taxon>Pseudonocardiaceae</taxon>
        <taxon>Saccharopolyspora</taxon>
    </lineage>
</organism>
<dbReference type="GO" id="GO:0015385">
    <property type="term" value="F:sodium:proton antiporter activity"/>
    <property type="evidence" value="ECO:0007669"/>
    <property type="project" value="InterPro"/>
</dbReference>
<feature type="domain" description="Cation/H+ exchanger transmembrane" evidence="11">
    <location>
        <begin position="10"/>
        <end position="402"/>
    </location>
</feature>
<keyword evidence="9 10" id="KW-0739">Sodium transport</keyword>
<comment type="caution">
    <text evidence="10">Lacks conserved residue(s) required for the propagation of feature annotation.</text>
</comment>
<evidence type="ECO:0000256" key="6">
    <source>
        <dbReference type="ARBA" id="ARBA00023053"/>
    </source>
</evidence>
<dbReference type="RefSeq" id="WP_193928183.1">
    <property type="nucleotide sequence ID" value="NZ_JADEYC010000015.1"/>
</dbReference>
<feature type="transmembrane region" description="Helical" evidence="10">
    <location>
        <begin position="85"/>
        <end position="103"/>
    </location>
</feature>
<accession>A0A929BAD0</accession>
<keyword evidence="2 10" id="KW-0813">Transport</keyword>
<keyword evidence="5 10" id="KW-1133">Transmembrane helix</keyword>
<evidence type="ECO:0000313" key="13">
    <source>
        <dbReference type="Proteomes" id="UP000598360"/>
    </source>
</evidence>
<reference evidence="12" key="1">
    <citation type="submission" date="2020-10" db="EMBL/GenBank/DDBJ databases">
        <title>Diversity and distribution of actinomycetes associated with coral in the coast of Hainan.</title>
        <authorList>
            <person name="Li F."/>
        </authorList>
    </citation>
    <scope>NUCLEOTIDE SEQUENCE</scope>
    <source>
        <strain evidence="12">HNM0983</strain>
    </source>
</reference>
<dbReference type="AlphaFoldDB" id="A0A929BAD0"/>
<comment type="caution">
    <text evidence="12">The sequence shown here is derived from an EMBL/GenBank/DDBJ whole genome shotgun (WGS) entry which is preliminary data.</text>
</comment>
<keyword evidence="4 10" id="KW-0812">Transmembrane</keyword>
<keyword evidence="7 10" id="KW-0406">Ion transport</keyword>
<keyword evidence="10" id="KW-0050">Antiport</keyword>
<dbReference type="PANTHER" id="PTHR10110">
    <property type="entry name" value="SODIUM/HYDROGEN EXCHANGER"/>
    <property type="match status" value="1"/>
</dbReference>
<evidence type="ECO:0000256" key="7">
    <source>
        <dbReference type="ARBA" id="ARBA00023065"/>
    </source>
</evidence>
<dbReference type="Gene3D" id="6.10.140.1330">
    <property type="match status" value="1"/>
</dbReference>
<keyword evidence="13" id="KW-1185">Reference proteome</keyword>
<sequence length="537" mass="57679">MAQLLLVLIGALLVTAFARSRNIAAPLLLVLVGLLVSLIPGPVDVRVDPELLLTVVLPPLLYSAALQSSYLNFRAYFGPIANHGVLQVIATSLVIGWVAHLVFPQLPPSSALVLGAVVSPPDAVTASAIGRRLHLPRGITTVFGGESLINDAAALTVYRMAVAAVVGSTPTVAEGVQVFVLAVLVGLGVGLALGVLAQSARTRIPDVGVATVLSILVPFTAYLLAEQLQGSGVLAVISAGLYLGHHQPRARAAGRLQEQTVWNAINLLLESLVFSLIGLQLHSLILGIHASGRDLGLLLGGCCAVLLAVMLVRAGWMFGASVLPGLSRLIHGRRDRRRIWRRTLVLSWTGMRGVVTLAAAGAIPYTTETGAPFPERELIQLVAFVVTVGTVLLQGTTLPWLIRVLGVSDPEQAARDDRAEAQARRTATNAALAYLEELRPQDLGMPEKRSRAVIDRMKALVEHQGMAASEQVGRTPDERETSARDTFVDLRRKLLEVERRTMADERDAGRIDDEVLRRVLRELDLQEAALDSSWRNR</sequence>
<evidence type="ECO:0000256" key="10">
    <source>
        <dbReference type="RuleBase" id="RU366002"/>
    </source>
</evidence>
<evidence type="ECO:0000259" key="11">
    <source>
        <dbReference type="Pfam" id="PF00999"/>
    </source>
</evidence>
<dbReference type="PANTHER" id="PTHR10110:SF86">
    <property type="entry name" value="SODIUM_HYDROGEN EXCHANGER 7"/>
    <property type="match status" value="1"/>
</dbReference>
<dbReference type="EMBL" id="JADEYC010000015">
    <property type="protein sequence ID" value="MBE9374740.1"/>
    <property type="molecule type" value="Genomic_DNA"/>
</dbReference>
<evidence type="ECO:0000256" key="8">
    <source>
        <dbReference type="ARBA" id="ARBA00023136"/>
    </source>
</evidence>
<dbReference type="Proteomes" id="UP000598360">
    <property type="component" value="Unassembled WGS sequence"/>
</dbReference>
<keyword evidence="6 10" id="KW-0915">Sodium</keyword>
<evidence type="ECO:0000256" key="1">
    <source>
        <dbReference type="ARBA" id="ARBA00004651"/>
    </source>
</evidence>
<dbReference type="GO" id="GO:0005886">
    <property type="term" value="C:plasma membrane"/>
    <property type="evidence" value="ECO:0007669"/>
    <property type="project" value="UniProtKB-SubCell"/>
</dbReference>
<feature type="transmembrane region" description="Helical" evidence="10">
    <location>
        <begin position="265"/>
        <end position="285"/>
    </location>
</feature>
<dbReference type="GO" id="GO:0051453">
    <property type="term" value="P:regulation of intracellular pH"/>
    <property type="evidence" value="ECO:0007669"/>
    <property type="project" value="TreeGrafter"/>
</dbReference>
<dbReference type="GO" id="GO:0015386">
    <property type="term" value="F:potassium:proton antiporter activity"/>
    <property type="evidence" value="ECO:0007669"/>
    <property type="project" value="TreeGrafter"/>
</dbReference>
<keyword evidence="3 10" id="KW-1003">Cell membrane</keyword>
<feature type="transmembrane region" description="Helical" evidence="10">
    <location>
        <begin position="228"/>
        <end position="244"/>
    </location>
</feature>
<keyword evidence="8 10" id="KW-0472">Membrane</keyword>
<feature type="transmembrane region" description="Helical" evidence="10">
    <location>
        <begin position="378"/>
        <end position="402"/>
    </location>
</feature>
<feature type="transmembrane region" description="Helical" evidence="10">
    <location>
        <begin position="204"/>
        <end position="222"/>
    </location>
</feature>
<evidence type="ECO:0000313" key="12">
    <source>
        <dbReference type="EMBL" id="MBE9374740.1"/>
    </source>
</evidence>
<evidence type="ECO:0000256" key="5">
    <source>
        <dbReference type="ARBA" id="ARBA00022989"/>
    </source>
</evidence>
<name>A0A929BAD0_9PSEU</name>
<proteinExistence type="inferred from homology"/>
<evidence type="ECO:0000256" key="2">
    <source>
        <dbReference type="ARBA" id="ARBA00022448"/>
    </source>
</evidence>
<comment type="function">
    <text evidence="10">Na(+)/H(+) antiporter that extrudes sodium in exchange for external protons.</text>
</comment>
<dbReference type="InterPro" id="IPR018422">
    <property type="entry name" value="Cation/H_exchanger_CPA1"/>
</dbReference>
<feature type="transmembrane region" description="Helical" evidence="10">
    <location>
        <begin position="51"/>
        <end position="73"/>
    </location>
</feature>
<comment type="subcellular location">
    <subcellularLocation>
        <location evidence="1 10">Cell membrane</location>
        <topology evidence="1 10">Multi-pass membrane protein</topology>
    </subcellularLocation>
</comment>
<dbReference type="InterPro" id="IPR006153">
    <property type="entry name" value="Cation/H_exchanger_TM"/>
</dbReference>
<comment type="similarity">
    <text evidence="10">Belongs to the monovalent cation:proton antiporter 1 (CPA1) transporter (TC 2.A.36) family.</text>
</comment>
<dbReference type="GO" id="GO:0098719">
    <property type="term" value="P:sodium ion import across plasma membrane"/>
    <property type="evidence" value="ECO:0007669"/>
    <property type="project" value="TreeGrafter"/>
</dbReference>
<dbReference type="NCBIfam" id="TIGR00831">
    <property type="entry name" value="a_cpa1"/>
    <property type="match status" value="1"/>
</dbReference>
<feature type="transmembrane region" description="Helical" evidence="10">
    <location>
        <begin position="176"/>
        <end position="197"/>
    </location>
</feature>
<gene>
    <name evidence="12" type="ORF">IQ251_09805</name>
</gene>
<feature type="transmembrane region" description="Helical" evidence="10">
    <location>
        <begin position="344"/>
        <end position="366"/>
    </location>
</feature>
<feature type="transmembrane region" description="Helical" evidence="10">
    <location>
        <begin position="297"/>
        <end position="323"/>
    </location>
</feature>
<evidence type="ECO:0000256" key="4">
    <source>
        <dbReference type="ARBA" id="ARBA00022692"/>
    </source>
</evidence>
<protein>
    <submittedName>
        <fullName evidence="12">Na+/H+ antiporter</fullName>
    </submittedName>
</protein>
<dbReference type="InterPro" id="IPR004705">
    <property type="entry name" value="Cation/H_exchanger_CPA1_bac"/>
</dbReference>
<evidence type="ECO:0000256" key="9">
    <source>
        <dbReference type="ARBA" id="ARBA00023201"/>
    </source>
</evidence>